<dbReference type="PANTHER" id="PTHR13284:SF4">
    <property type="entry name" value="C2H2-TYPE DOMAIN-CONTAINING PROTEIN"/>
    <property type="match status" value="1"/>
</dbReference>
<feature type="compositionally biased region" description="Basic and acidic residues" evidence="1">
    <location>
        <begin position="51"/>
        <end position="63"/>
    </location>
</feature>
<reference evidence="3 4" key="1">
    <citation type="journal article" date="2012" name="Genome Biol.">
        <title>Genome and low-iron response of an oceanic diatom adapted to chronic iron limitation.</title>
        <authorList>
            <person name="Lommer M."/>
            <person name="Specht M."/>
            <person name="Roy A.S."/>
            <person name="Kraemer L."/>
            <person name="Andreson R."/>
            <person name="Gutowska M.A."/>
            <person name="Wolf J."/>
            <person name="Bergner S.V."/>
            <person name="Schilhabel M.B."/>
            <person name="Klostermeier U.C."/>
            <person name="Beiko R.G."/>
            <person name="Rosenstiel P."/>
            <person name="Hippler M."/>
            <person name="Laroche J."/>
        </authorList>
    </citation>
    <scope>NUCLEOTIDE SEQUENCE [LARGE SCALE GENOMIC DNA]</scope>
    <source>
        <strain evidence="3 4">CCMP1005</strain>
    </source>
</reference>
<feature type="compositionally biased region" description="Basic and acidic residues" evidence="1">
    <location>
        <begin position="147"/>
        <end position="160"/>
    </location>
</feature>
<dbReference type="EMBL" id="AGNL01025332">
    <property type="protein sequence ID" value="EJK58394.1"/>
    <property type="molecule type" value="Genomic_DNA"/>
</dbReference>
<dbReference type="InterPro" id="IPR012677">
    <property type="entry name" value="Nucleotide-bd_a/b_plait_sf"/>
</dbReference>
<dbReference type="OrthoDB" id="263617at2759"/>
<dbReference type="GO" id="GO:0035368">
    <property type="term" value="F:selenocysteine insertion sequence binding"/>
    <property type="evidence" value="ECO:0007669"/>
    <property type="project" value="InterPro"/>
</dbReference>
<keyword evidence="4" id="KW-1185">Reference proteome</keyword>
<dbReference type="Proteomes" id="UP000266841">
    <property type="component" value="Unassembled WGS sequence"/>
</dbReference>
<dbReference type="SUPFAM" id="SSF54928">
    <property type="entry name" value="RNA-binding domain, RBD"/>
    <property type="match status" value="2"/>
</dbReference>
<dbReference type="Gene3D" id="3.30.1330.30">
    <property type="match status" value="1"/>
</dbReference>
<dbReference type="eggNOG" id="ENOG502QUP4">
    <property type="taxonomic scope" value="Eukaryota"/>
</dbReference>
<dbReference type="GO" id="GO:1990904">
    <property type="term" value="C:ribonucleoprotein complex"/>
    <property type="evidence" value="ECO:0007669"/>
    <property type="project" value="TreeGrafter"/>
</dbReference>
<evidence type="ECO:0000256" key="1">
    <source>
        <dbReference type="SAM" id="MobiDB-lite"/>
    </source>
</evidence>
<feature type="domain" description="Ribosomal protein eL8/eL30/eS12/Gadd45" evidence="2">
    <location>
        <begin position="770"/>
        <end position="859"/>
    </location>
</feature>
<proteinExistence type="predicted"/>
<feature type="region of interest" description="Disordered" evidence="1">
    <location>
        <begin position="1"/>
        <end position="311"/>
    </location>
</feature>
<feature type="compositionally biased region" description="Basic and acidic residues" evidence="1">
    <location>
        <begin position="29"/>
        <end position="42"/>
    </location>
</feature>
<gene>
    <name evidence="3" type="ORF">THAOC_21483</name>
</gene>
<evidence type="ECO:0000313" key="4">
    <source>
        <dbReference type="Proteomes" id="UP000266841"/>
    </source>
</evidence>
<protein>
    <recommendedName>
        <fullName evidence="2">Ribosomal protein eL8/eL30/eS12/Gadd45 domain-containing protein</fullName>
    </recommendedName>
</protein>
<dbReference type="InterPro" id="IPR004038">
    <property type="entry name" value="Ribosomal_eL8/eL30/eS12/Gad45"/>
</dbReference>
<dbReference type="InterPro" id="IPR035979">
    <property type="entry name" value="RBD_domain_sf"/>
</dbReference>
<dbReference type="CDD" id="cd00590">
    <property type="entry name" value="RRM_SF"/>
    <property type="match status" value="3"/>
</dbReference>
<feature type="compositionally biased region" description="Basic and acidic residues" evidence="1">
    <location>
        <begin position="340"/>
        <end position="355"/>
    </location>
</feature>
<dbReference type="AlphaFoldDB" id="K0S0X9"/>
<dbReference type="OMA" id="HRHATNT"/>
<evidence type="ECO:0000259" key="2">
    <source>
        <dbReference type="Pfam" id="PF01248"/>
    </source>
</evidence>
<dbReference type="InterPro" id="IPR029064">
    <property type="entry name" value="Ribosomal_eL30-like_sf"/>
</dbReference>
<dbReference type="GO" id="GO:0005739">
    <property type="term" value="C:mitochondrion"/>
    <property type="evidence" value="ECO:0007669"/>
    <property type="project" value="TreeGrafter"/>
</dbReference>
<feature type="compositionally biased region" description="Polar residues" evidence="1">
    <location>
        <begin position="161"/>
        <end position="172"/>
    </location>
</feature>
<comment type="caution">
    <text evidence="3">The sequence shown here is derived from an EMBL/GenBank/DDBJ whole genome shotgun (WGS) entry which is preliminary data.</text>
</comment>
<dbReference type="GO" id="GO:0043021">
    <property type="term" value="F:ribonucleoprotein complex binding"/>
    <property type="evidence" value="ECO:0007669"/>
    <property type="project" value="TreeGrafter"/>
</dbReference>
<feature type="compositionally biased region" description="Polar residues" evidence="1">
    <location>
        <begin position="227"/>
        <end position="242"/>
    </location>
</feature>
<name>K0S0X9_THAOC</name>
<sequence>MSGRWRSKHWQSSGGNDQHHAQIRGAALSRERRDNSRDRRPTGDTTSTSRRSSEKDYYDDRTRWGGSGRNDGGHRRGNLLDSERWRRGMAIPDNIHRHATNTVDKHAGDGSGDSSRPASAGRVRATFPVAPAQAWGNPQQPGNVHLPESRAIERKMDKQTEPTGQLAASSASKRGWAKPASGTSETLNVWGSYDNIKPGPSNKPIELKKNTKPAIQIMKRPAESRQNKNGPGSNKKATTANLASFLAPPTKEHQRNNSQSKPKKKSSSTNALLGKKRSAPLQEDVLKLSDFNGTKKGRQRLNPRKKKLTTLKKKVLKERLRVWQERNNVSSEDGPSAKRARCDGDSVSPPHKDDGSNPSTTIMLVNYIRADEDDLDDEEEFDEITSNLISLTGRVGTVVSVYIPRPSDSATTATDDGLSKLEGDNVGLAFARYASARDAVAARSVLDGIVVGGQTISVSVLNFDTVGSSDSSEESDRIWRLAALRAAELSVTQSVVADQSVSNPGDVSATVVDGSSTIVFRHILCDDDYEDNDALHESVEDLKSLVRQYAAVTKGHGTVTGPDKGNVYISVCDRPSADEAVKRLNGMIVGGNGVIVELVGQDDLSGDAEIVIENVLVDDDFADADCLEETVADIQALAAKFGMVGGIKAETEGEMKGKVFLTFTEGHRAAEQAATELNGMLIGGQIISAKVQSSSESTLLASRPKVEDPPPPMYSGDKIIPESFAECKRVPKIPNKGTPRAYASKIADERALPTLVEMLGELMRLQERSKDDKNARARRRLVMGLREVARGIRSHKVKMVVMANNLDEYGAIDSKLQEILDLAKAEDLPVIFELNKRKLGKALGKSIKISVVGVQNADGAHAQFKLLKKLTGFV</sequence>
<dbReference type="PANTHER" id="PTHR13284">
    <property type="entry name" value="GH01354P"/>
    <property type="match status" value="1"/>
</dbReference>
<feature type="compositionally biased region" description="Basic residues" evidence="1">
    <location>
        <begin position="295"/>
        <end position="311"/>
    </location>
</feature>
<organism evidence="3 4">
    <name type="scientific">Thalassiosira oceanica</name>
    <name type="common">Marine diatom</name>
    <dbReference type="NCBI Taxonomy" id="159749"/>
    <lineage>
        <taxon>Eukaryota</taxon>
        <taxon>Sar</taxon>
        <taxon>Stramenopiles</taxon>
        <taxon>Ochrophyta</taxon>
        <taxon>Bacillariophyta</taxon>
        <taxon>Coscinodiscophyceae</taxon>
        <taxon>Thalassiosirophycidae</taxon>
        <taxon>Thalassiosirales</taxon>
        <taxon>Thalassiosiraceae</taxon>
        <taxon>Thalassiosira</taxon>
    </lineage>
</organism>
<dbReference type="Pfam" id="PF01248">
    <property type="entry name" value="Ribosomal_L7Ae"/>
    <property type="match status" value="1"/>
</dbReference>
<dbReference type="Gene3D" id="3.30.70.330">
    <property type="match status" value="3"/>
</dbReference>
<evidence type="ECO:0000313" key="3">
    <source>
        <dbReference type="EMBL" id="EJK58394.1"/>
    </source>
</evidence>
<accession>K0S0X9</accession>
<dbReference type="SUPFAM" id="SSF55315">
    <property type="entry name" value="L30e-like"/>
    <property type="match status" value="1"/>
</dbReference>
<feature type="region of interest" description="Disordered" evidence="1">
    <location>
        <begin position="326"/>
        <end position="360"/>
    </location>
</feature>
<dbReference type="GO" id="GO:0003730">
    <property type="term" value="F:mRNA 3'-UTR binding"/>
    <property type="evidence" value="ECO:0007669"/>
    <property type="project" value="TreeGrafter"/>
</dbReference>
<dbReference type="InterPro" id="IPR040051">
    <property type="entry name" value="SECISBP2"/>
</dbReference>